<feature type="active site" evidence="1">
    <location>
        <position position="271"/>
    </location>
</feature>
<feature type="disulfide bond" evidence="2">
    <location>
        <begin position="137"/>
        <end position="149"/>
    </location>
</feature>
<gene>
    <name evidence="5" type="ORF">GOAMR_20_02910</name>
</gene>
<dbReference type="STRING" id="1075090.GOAMR_20_02910"/>
<reference evidence="5 6" key="1">
    <citation type="submission" date="2011-11" db="EMBL/GenBank/DDBJ databases">
        <title>Whole genome shotgun sequence of Gordonia amarae NBRC 15530.</title>
        <authorList>
            <person name="Takarada H."/>
            <person name="Hosoyama A."/>
            <person name="Tsuchikane K."/>
            <person name="Katsumata H."/>
            <person name="Yamazaki S."/>
            <person name="Fujita N."/>
        </authorList>
    </citation>
    <scope>NUCLEOTIDE SEQUENCE [LARGE SCALE GENOMIC DNA]</scope>
    <source>
        <strain evidence="5 6">NBRC 15530</strain>
    </source>
</reference>
<protein>
    <submittedName>
        <fullName evidence="5">Putative esterase</fullName>
    </submittedName>
</protein>
<dbReference type="eggNOG" id="COG2755">
    <property type="taxonomic scope" value="Bacteria"/>
</dbReference>
<dbReference type="GO" id="GO:0004806">
    <property type="term" value="F:triacylglycerol lipase activity"/>
    <property type="evidence" value="ECO:0007669"/>
    <property type="project" value="TreeGrafter"/>
</dbReference>
<dbReference type="PANTHER" id="PTHR37981">
    <property type="entry name" value="LIPASE 2"/>
    <property type="match status" value="1"/>
</dbReference>
<dbReference type="Gene3D" id="3.40.50.1110">
    <property type="entry name" value="SGNH hydrolase"/>
    <property type="match status" value="1"/>
</dbReference>
<name>G7GMB5_9ACTN</name>
<feature type="active site" description="Nucleophile" evidence="1">
    <location>
        <position position="47"/>
    </location>
</feature>
<keyword evidence="3" id="KW-0732">Signal</keyword>
<feature type="signal peptide" evidence="3">
    <location>
        <begin position="1"/>
        <end position="32"/>
    </location>
</feature>
<dbReference type="SUPFAM" id="SSF52266">
    <property type="entry name" value="SGNH hydrolase"/>
    <property type="match status" value="1"/>
</dbReference>
<proteinExistence type="predicted"/>
<feature type="disulfide bond" evidence="2">
    <location>
        <begin position="63"/>
        <end position="88"/>
    </location>
</feature>
<dbReference type="InterPro" id="IPR013830">
    <property type="entry name" value="SGNH_hydro"/>
</dbReference>
<evidence type="ECO:0000313" key="5">
    <source>
        <dbReference type="EMBL" id="GAB04740.1"/>
    </source>
</evidence>
<keyword evidence="2" id="KW-1015">Disulfide bond</keyword>
<dbReference type="InterPro" id="IPR037460">
    <property type="entry name" value="SEST-like"/>
</dbReference>
<evidence type="ECO:0000256" key="2">
    <source>
        <dbReference type="PIRSR" id="PIRSR637460-2"/>
    </source>
</evidence>
<dbReference type="CDD" id="cd01823">
    <property type="entry name" value="SEST_like"/>
    <property type="match status" value="1"/>
</dbReference>
<dbReference type="RefSeq" id="WP_005184448.1">
    <property type="nucleotide sequence ID" value="NZ_BAED01000020.1"/>
</dbReference>
<sequence length="290" mass="29790">MRRTAGTGIIGRFALAAGAAALVATGAGVADAAPSKTITSYVALGDSYSAGTAILPLSGKGQCGTSAINYPSLVAKKLRIKNFTDVTCGAAKVGDFTKPQPVPSAPPQFNALRKDTQLVTVGIGGNDIKLVELAASCINPAATATSRNCAPRPGQKDKVGATIDAFAPQYDKAIAGIRARSPKARILLVGYPFAIRQGGCPGRQPLGGPDATYIQDKVSQLSRVIKERAEANGVEYVDIESATKGHDACAGAESQLVGVVPTDGQSLTPLHPNAAGQRTMADTVIKQLEH</sequence>
<comment type="caution">
    <text evidence="5">The sequence shown here is derived from an EMBL/GenBank/DDBJ whole genome shotgun (WGS) entry which is preliminary data.</text>
</comment>
<dbReference type="Pfam" id="PF13472">
    <property type="entry name" value="Lipase_GDSL_2"/>
    <property type="match status" value="1"/>
</dbReference>
<keyword evidence="6" id="KW-1185">Reference proteome</keyword>
<feature type="domain" description="SGNH hydrolase-type esterase" evidence="4">
    <location>
        <begin position="43"/>
        <end position="278"/>
    </location>
</feature>
<dbReference type="Proteomes" id="UP000006023">
    <property type="component" value="Unassembled WGS sequence"/>
</dbReference>
<evidence type="ECO:0000313" key="6">
    <source>
        <dbReference type="Proteomes" id="UP000006023"/>
    </source>
</evidence>
<dbReference type="InterPro" id="IPR036514">
    <property type="entry name" value="SGNH_hydro_sf"/>
</dbReference>
<accession>G7GMB5</accession>
<feature type="disulfide bond" evidence="2">
    <location>
        <begin position="200"/>
        <end position="249"/>
    </location>
</feature>
<organism evidence="5 6">
    <name type="scientific">Gordonia amarae NBRC 15530</name>
    <dbReference type="NCBI Taxonomy" id="1075090"/>
    <lineage>
        <taxon>Bacteria</taxon>
        <taxon>Bacillati</taxon>
        <taxon>Actinomycetota</taxon>
        <taxon>Actinomycetes</taxon>
        <taxon>Mycobacteriales</taxon>
        <taxon>Gordoniaceae</taxon>
        <taxon>Gordonia</taxon>
    </lineage>
</organism>
<dbReference type="EMBL" id="BAED01000020">
    <property type="protein sequence ID" value="GAB04740.1"/>
    <property type="molecule type" value="Genomic_DNA"/>
</dbReference>
<dbReference type="GO" id="GO:0019433">
    <property type="term" value="P:triglyceride catabolic process"/>
    <property type="evidence" value="ECO:0007669"/>
    <property type="project" value="TreeGrafter"/>
</dbReference>
<evidence type="ECO:0000256" key="1">
    <source>
        <dbReference type="PIRSR" id="PIRSR637460-1"/>
    </source>
</evidence>
<feature type="chain" id="PRO_5003495308" evidence="3">
    <location>
        <begin position="33"/>
        <end position="290"/>
    </location>
</feature>
<dbReference type="PANTHER" id="PTHR37981:SF1">
    <property type="entry name" value="SGNH HYDROLASE-TYPE ESTERASE DOMAIN-CONTAINING PROTEIN"/>
    <property type="match status" value="1"/>
</dbReference>
<evidence type="ECO:0000256" key="3">
    <source>
        <dbReference type="SAM" id="SignalP"/>
    </source>
</evidence>
<dbReference type="AlphaFoldDB" id="G7GMB5"/>
<evidence type="ECO:0000259" key="4">
    <source>
        <dbReference type="Pfam" id="PF13472"/>
    </source>
</evidence>